<dbReference type="SUPFAM" id="SSF51905">
    <property type="entry name" value="FAD/NAD(P)-binding domain"/>
    <property type="match status" value="1"/>
</dbReference>
<organism evidence="2 3">
    <name type="scientific">Streptomyces rapamycinicus</name>
    <dbReference type="NCBI Taxonomy" id="1226757"/>
    <lineage>
        <taxon>Bacteria</taxon>
        <taxon>Bacillati</taxon>
        <taxon>Actinomycetota</taxon>
        <taxon>Actinomycetes</taxon>
        <taxon>Kitasatosporales</taxon>
        <taxon>Streptomycetaceae</taxon>
        <taxon>Streptomyces</taxon>
        <taxon>Streptomyces violaceusniger group</taxon>
    </lineage>
</organism>
<comment type="caution">
    <text evidence="2">The sequence shown here is derived from an EMBL/GenBank/DDBJ whole genome shotgun (WGS) entry which is preliminary data.</text>
</comment>
<proteinExistence type="predicted"/>
<dbReference type="InterPro" id="IPR036188">
    <property type="entry name" value="FAD/NAD-bd_sf"/>
</dbReference>
<accession>A0ABR6LAC5</accession>
<reference evidence="2 3" key="1">
    <citation type="submission" date="2020-08" db="EMBL/GenBank/DDBJ databases">
        <title>Sequencing the genomes of 1000 actinobacteria strains.</title>
        <authorList>
            <person name="Klenk H.-P."/>
        </authorList>
    </citation>
    <scope>NUCLEOTIDE SEQUENCE [LARGE SCALE GENOMIC DNA]</scope>
    <source>
        <strain evidence="2 3">DSM 41530</strain>
    </source>
</reference>
<dbReference type="Gene3D" id="3.50.50.60">
    <property type="entry name" value="FAD/NAD(P)-binding domain"/>
    <property type="match status" value="1"/>
</dbReference>
<evidence type="ECO:0000313" key="2">
    <source>
        <dbReference type="EMBL" id="MBB4779279.1"/>
    </source>
</evidence>
<gene>
    <name evidence="2" type="ORF">BJY27_000240</name>
</gene>
<evidence type="ECO:0000313" key="3">
    <source>
        <dbReference type="Proteomes" id="UP000530530"/>
    </source>
</evidence>
<dbReference type="EMBL" id="JACHNG010000001">
    <property type="protein sequence ID" value="MBB4779279.1"/>
    <property type="molecule type" value="Genomic_DNA"/>
</dbReference>
<evidence type="ECO:0000256" key="1">
    <source>
        <dbReference type="SAM" id="MobiDB-lite"/>
    </source>
</evidence>
<dbReference type="Proteomes" id="UP000530530">
    <property type="component" value="Unassembled WGS sequence"/>
</dbReference>
<dbReference type="RefSeq" id="WP_243146431.1">
    <property type="nucleotide sequence ID" value="NZ_CP157809.1"/>
</dbReference>
<name>A0ABR6LAC5_9ACTN</name>
<feature type="region of interest" description="Disordered" evidence="1">
    <location>
        <begin position="1"/>
        <end position="25"/>
    </location>
</feature>
<keyword evidence="3" id="KW-1185">Reference proteome</keyword>
<protein>
    <submittedName>
        <fullName evidence="2">NADPH-dependent 2,4-dienoyl-CoA reductase/sulfur reductase-like enzyme</fullName>
    </submittedName>
</protein>
<sequence>MEREDDAARGQPRVEVPAGQEASGKRSMWYAEHDIDLRLGATVAAVDPIAHEVTFAGGSRLDYAKLLLTTGRVLAGMNVNVLADLLGHPGRAC</sequence>